<name>A0A430K819_9FLAO</name>
<keyword evidence="2" id="KW-1185">Reference proteome</keyword>
<dbReference type="OrthoDB" id="9810066at2"/>
<dbReference type="SUPFAM" id="SSF53474">
    <property type="entry name" value="alpha/beta-Hydrolases"/>
    <property type="match status" value="1"/>
</dbReference>
<evidence type="ECO:0000313" key="1">
    <source>
        <dbReference type="EMBL" id="RTE55215.1"/>
    </source>
</evidence>
<dbReference type="AlphaFoldDB" id="A0A430K819"/>
<reference evidence="1 2" key="1">
    <citation type="submission" date="2018-11" db="EMBL/GenBank/DDBJ databases">
        <title>Arenibacter aquaticus sp.nov., a marine bacterium isolated from surface seawater in the South China Sea.</title>
        <authorList>
            <person name="Guo J."/>
            <person name="Sun J."/>
        </authorList>
    </citation>
    <scope>NUCLEOTIDE SEQUENCE [LARGE SCALE GENOMIC DNA]</scope>
    <source>
        <strain evidence="1 2">GUO666</strain>
    </source>
</reference>
<dbReference type="RefSeq" id="WP_126160518.1">
    <property type="nucleotide sequence ID" value="NZ_RQPJ01000001.1"/>
</dbReference>
<comment type="caution">
    <text evidence="1">The sequence shown here is derived from an EMBL/GenBank/DDBJ whole genome shotgun (WGS) entry which is preliminary data.</text>
</comment>
<dbReference type="Proteomes" id="UP000267585">
    <property type="component" value="Unassembled WGS sequence"/>
</dbReference>
<dbReference type="InterPro" id="IPR029058">
    <property type="entry name" value="AB_hydrolase_fold"/>
</dbReference>
<sequence length="214" mass="23785">MSRSNYTPIEINLNGLNLKGNLALTENAIGMVIFSHGSGSSRLSPRNNFVAGILQEKKLSTLLFDLLTEEEDMSYQNRFNIDMITLRLIDVTHWVQQQKELAGLPLGYFGASTGAASALRAAAFYGQDIKAVVSRGGRPDLILSELHKVISPTLLIVGGRDHAVVEMNEEAYQHLNCTKKLEIVAKSTHLFEEPGKLEEVARLSSNWFTRHFKT</sequence>
<accession>A0A430K819</accession>
<dbReference type="Gene3D" id="3.40.50.1820">
    <property type="entry name" value="alpha/beta hydrolase"/>
    <property type="match status" value="1"/>
</dbReference>
<gene>
    <name evidence="1" type="ORF">EHW67_01220</name>
</gene>
<proteinExistence type="predicted"/>
<dbReference type="GO" id="GO:0016787">
    <property type="term" value="F:hydrolase activity"/>
    <property type="evidence" value="ECO:0007669"/>
    <property type="project" value="UniProtKB-KW"/>
</dbReference>
<keyword evidence="1" id="KW-0378">Hydrolase</keyword>
<organism evidence="1 2">
    <name type="scientific">Arenibacter aquaticus</name>
    <dbReference type="NCBI Taxonomy" id="2489054"/>
    <lineage>
        <taxon>Bacteria</taxon>
        <taxon>Pseudomonadati</taxon>
        <taxon>Bacteroidota</taxon>
        <taxon>Flavobacteriia</taxon>
        <taxon>Flavobacteriales</taxon>
        <taxon>Flavobacteriaceae</taxon>
        <taxon>Arenibacter</taxon>
    </lineage>
</organism>
<evidence type="ECO:0000313" key="2">
    <source>
        <dbReference type="Proteomes" id="UP000267585"/>
    </source>
</evidence>
<dbReference type="EMBL" id="RQPJ01000001">
    <property type="protein sequence ID" value="RTE55215.1"/>
    <property type="molecule type" value="Genomic_DNA"/>
</dbReference>
<protein>
    <submittedName>
        <fullName evidence="1">Alpha/beta hydrolase</fullName>
    </submittedName>
</protein>